<dbReference type="Pfam" id="PF04235">
    <property type="entry name" value="DUF418"/>
    <property type="match status" value="1"/>
</dbReference>
<feature type="transmembrane region" description="Helical" evidence="1">
    <location>
        <begin position="242"/>
        <end position="259"/>
    </location>
</feature>
<accession>A0ABW3KWA5</accession>
<keyword evidence="1" id="KW-0472">Membrane</keyword>
<dbReference type="Proteomes" id="UP001596990">
    <property type="component" value="Unassembled WGS sequence"/>
</dbReference>
<keyword evidence="1" id="KW-1133">Transmembrane helix</keyword>
<feature type="transmembrane region" description="Helical" evidence="1">
    <location>
        <begin position="145"/>
        <end position="167"/>
    </location>
</feature>
<evidence type="ECO:0000313" key="4">
    <source>
        <dbReference type="Proteomes" id="UP001596990"/>
    </source>
</evidence>
<feature type="transmembrane region" description="Helical" evidence="1">
    <location>
        <begin position="212"/>
        <end position="230"/>
    </location>
</feature>
<keyword evidence="1" id="KW-0812">Transmembrane</keyword>
<comment type="caution">
    <text evidence="3">The sequence shown here is derived from an EMBL/GenBank/DDBJ whole genome shotgun (WGS) entry which is preliminary data.</text>
</comment>
<reference evidence="4" key="1">
    <citation type="journal article" date="2019" name="Int. J. Syst. Evol. Microbiol.">
        <title>The Global Catalogue of Microorganisms (GCM) 10K type strain sequencing project: providing services to taxonomists for standard genome sequencing and annotation.</title>
        <authorList>
            <consortium name="The Broad Institute Genomics Platform"/>
            <consortium name="The Broad Institute Genome Sequencing Center for Infectious Disease"/>
            <person name="Wu L."/>
            <person name="Ma J."/>
        </authorList>
    </citation>
    <scope>NUCLEOTIDE SEQUENCE [LARGE SCALE GENOMIC DNA]</scope>
    <source>
        <strain evidence="4">CCUG 56607</strain>
    </source>
</reference>
<feature type="transmembrane region" description="Helical" evidence="1">
    <location>
        <begin position="347"/>
        <end position="365"/>
    </location>
</feature>
<feature type="transmembrane region" description="Helical" evidence="1">
    <location>
        <begin position="21"/>
        <end position="42"/>
    </location>
</feature>
<feature type="transmembrane region" description="Helical" evidence="1">
    <location>
        <begin position="123"/>
        <end position="138"/>
    </location>
</feature>
<dbReference type="PANTHER" id="PTHR30590:SF2">
    <property type="entry name" value="INNER MEMBRANE PROTEIN"/>
    <property type="match status" value="1"/>
</dbReference>
<name>A0ABW3KWA5_9BACI</name>
<feature type="transmembrane region" description="Helical" evidence="1">
    <location>
        <begin position="100"/>
        <end position="117"/>
    </location>
</feature>
<gene>
    <name evidence="3" type="ORF">ACFQ2J_01205</name>
</gene>
<dbReference type="RefSeq" id="WP_386055817.1">
    <property type="nucleotide sequence ID" value="NZ_JBHTKL010000001.1"/>
</dbReference>
<feature type="domain" description="DUF418" evidence="2">
    <location>
        <begin position="230"/>
        <end position="384"/>
    </location>
</feature>
<evidence type="ECO:0000256" key="1">
    <source>
        <dbReference type="SAM" id="Phobius"/>
    </source>
</evidence>
<dbReference type="PANTHER" id="PTHR30590">
    <property type="entry name" value="INNER MEMBRANE PROTEIN"/>
    <property type="match status" value="1"/>
</dbReference>
<protein>
    <submittedName>
        <fullName evidence="3">DUF418 domain-containing protein</fullName>
    </submittedName>
</protein>
<keyword evidence="4" id="KW-1185">Reference proteome</keyword>
<dbReference type="EMBL" id="JBHTKL010000001">
    <property type="protein sequence ID" value="MFD1017801.1"/>
    <property type="molecule type" value="Genomic_DNA"/>
</dbReference>
<sequence length="394" mass="45216">MRDYGTPLREANRLSWIDAARGLAILGIFMVNVPAFNAPYFLYGGEDVYWSEPLDSWVQAIVDIFFQASFYTLFSFLFGFGLQVMKDRLEQKGLTHRLILFRRLVVLIGFGMIHAFLIWHGDILLSYGTIGLLLFLFFNRKAKTLLIWAFGLLTVYTAMFTMLLYSIRDQLDGWMNYPAITAAKQNYGDGSLLEIWKQNYNDWIYANGPENWPFLIMSLLPMFLLGMYTARKKWLHQPLEHRKTLSIALVISFVLFILLKAGPYAFGNPAWVQVLQDNIGGSASAIFYVVGLTLLSTRKAGTKLLSPLTHVGRMSLSNYILQSLISFLLFYSVGFGLYGNVSPLESALIVIVLFTGQIFLSKWWIAKYRFGPLEWLWRTLTYGKKQPLRRKSET</sequence>
<dbReference type="InterPro" id="IPR052529">
    <property type="entry name" value="Bact_Transport_Assoc"/>
</dbReference>
<feature type="transmembrane region" description="Helical" evidence="1">
    <location>
        <begin position="279"/>
        <end position="298"/>
    </location>
</feature>
<evidence type="ECO:0000313" key="3">
    <source>
        <dbReference type="EMBL" id="MFD1017801.1"/>
    </source>
</evidence>
<feature type="transmembrane region" description="Helical" evidence="1">
    <location>
        <begin position="319"/>
        <end position="341"/>
    </location>
</feature>
<feature type="transmembrane region" description="Helical" evidence="1">
    <location>
        <begin position="57"/>
        <end position="80"/>
    </location>
</feature>
<organism evidence="3 4">
    <name type="scientific">Thalassobacillus hwangdonensis</name>
    <dbReference type="NCBI Taxonomy" id="546108"/>
    <lineage>
        <taxon>Bacteria</taxon>
        <taxon>Bacillati</taxon>
        <taxon>Bacillota</taxon>
        <taxon>Bacilli</taxon>
        <taxon>Bacillales</taxon>
        <taxon>Bacillaceae</taxon>
        <taxon>Thalassobacillus</taxon>
    </lineage>
</organism>
<proteinExistence type="predicted"/>
<dbReference type="InterPro" id="IPR007349">
    <property type="entry name" value="DUF418"/>
</dbReference>
<evidence type="ECO:0000259" key="2">
    <source>
        <dbReference type="Pfam" id="PF04235"/>
    </source>
</evidence>